<feature type="domain" description="ER membrane protein complex subunit 1 C-terminal" evidence="13">
    <location>
        <begin position="769"/>
        <end position="980"/>
    </location>
</feature>
<feature type="domain" description="EMC1 first beta-propeller" evidence="14">
    <location>
        <begin position="19"/>
        <end position="434"/>
    </location>
</feature>
<dbReference type="InterPro" id="IPR026895">
    <property type="entry name" value="EMC1"/>
</dbReference>
<evidence type="ECO:0000256" key="11">
    <source>
        <dbReference type="SAM" id="Phobius"/>
    </source>
</evidence>
<keyword evidence="8 11" id="KW-1133">Transmembrane helix</keyword>
<dbReference type="SUPFAM" id="SSF50998">
    <property type="entry name" value="Quinoprotein alcohol dehydrogenase-like"/>
    <property type="match status" value="1"/>
</dbReference>
<reference evidence="15" key="1">
    <citation type="journal article" date="2020" name="Nat. Commun.">
        <title>Large-scale genome sequencing of mycorrhizal fungi provides insights into the early evolution of symbiotic traits.</title>
        <authorList>
            <person name="Miyauchi S."/>
            <person name="Kiss E."/>
            <person name="Kuo A."/>
            <person name="Drula E."/>
            <person name="Kohler A."/>
            <person name="Sanchez-Garcia M."/>
            <person name="Morin E."/>
            <person name="Andreopoulos B."/>
            <person name="Barry K.W."/>
            <person name="Bonito G."/>
            <person name="Buee M."/>
            <person name="Carver A."/>
            <person name="Chen C."/>
            <person name="Cichocki N."/>
            <person name="Clum A."/>
            <person name="Culley D."/>
            <person name="Crous P.W."/>
            <person name="Fauchery L."/>
            <person name="Girlanda M."/>
            <person name="Hayes R.D."/>
            <person name="Keri Z."/>
            <person name="LaButti K."/>
            <person name="Lipzen A."/>
            <person name="Lombard V."/>
            <person name="Magnuson J."/>
            <person name="Maillard F."/>
            <person name="Murat C."/>
            <person name="Nolan M."/>
            <person name="Ohm R.A."/>
            <person name="Pangilinan J."/>
            <person name="Pereira M.F."/>
            <person name="Perotto S."/>
            <person name="Peter M."/>
            <person name="Pfister S."/>
            <person name="Riley R."/>
            <person name="Sitrit Y."/>
            <person name="Stielow J.B."/>
            <person name="Szollosi G."/>
            <person name="Zifcakova L."/>
            <person name="Stursova M."/>
            <person name="Spatafora J.W."/>
            <person name="Tedersoo L."/>
            <person name="Vaario L.M."/>
            <person name="Yamada A."/>
            <person name="Yan M."/>
            <person name="Wang P."/>
            <person name="Xu J."/>
            <person name="Bruns T."/>
            <person name="Baldrian P."/>
            <person name="Vilgalys R."/>
            <person name="Dunand C."/>
            <person name="Henrissat B."/>
            <person name="Grigoriev I.V."/>
            <person name="Hibbett D."/>
            <person name="Nagy L.G."/>
            <person name="Martin F.M."/>
        </authorList>
    </citation>
    <scope>NUCLEOTIDE SEQUENCE</scope>
    <source>
        <strain evidence="15">UP504</strain>
    </source>
</reference>
<evidence type="ECO:0000256" key="4">
    <source>
        <dbReference type="ARBA" id="ARBA00020824"/>
    </source>
</evidence>
<comment type="subcellular location">
    <subcellularLocation>
        <location evidence="1">Endoplasmic reticulum membrane</location>
        <topology evidence="1">Single-pass type I membrane protein</topology>
    </subcellularLocation>
</comment>
<evidence type="ECO:0000256" key="3">
    <source>
        <dbReference type="ARBA" id="ARBA00011276"/>
    </source>
</evidence>
<organism evidence="15 16">
    <name type="scientific">Hydnum rufescens UP504</name>
    <dbReference type="NCBI Taxonomy" id="1448309"/>
    <lineage>
        <taxon>Eukaryota</taxon>
        <taxon>Fungi</taxon>
        <taxon>Dikarya</taxon>
        <taxon>Basidiomycota</taxon>
        <taxon>Agaricomycotina</taxon>
        <taxon>Agaricomycetes</taxon>
        <taxon>Cantharellales</taxon>
        <taxon>Hydnaceae</taxon>
        <taxon>Hydnum</taxon>
    </lineage>
</organism>
<evidence type="ECO:0000256" key="1">
    <source>
        <dbReference type="ARBA" id="ARBA00004115"/>
    </source>
</evidence>
<evidence type="ECO:0000256" key="12">
    <source>
        <dbReference type="SAM" id="SignalP"/>
    </source>
</evidence>
<comment type="similarity">
    <text evidence="2">Belongs to the EMC1 family.</text>
</comment>
<feature type="transmembrane region" description="Helical" evidence="11">
    <location>
        <begin position="951"/>
        <end position="971"/>
    </location>
</feature>
<keyword evidence="6 12" id="KW-0732">Signal</keyword>
<evidence type="ECO:0000256" key="9">
    <source>
        <dbReference type="ARBA" id="ARBA00023136"/>
    </source>
</evidence>
<evidence type="ECO:0000256" key="10">
    <source>
        <dbReference type="ARBA" id="ARBA00023180"/>
    </source>
</evidence>
<dbReference type="PANTHER" id="PTHR21573">
    <property type="entry name" value="ER MEMBRANE PROTEIN COMPLEX SUBUNIT 1"/>
    <property type="match status" value="1"/>
</dbReference>
<comment type="caution">
    <text evidence="15">The sequence shown here is derived from an EMBL/GenBank/DDBJ whole genome shotgun (WGS) entry which is preliminary data.</text>
</comment>
<dbReference type="PANTHER" id="PTHR21573:SF0">
    <property type="entry name" value="ER MEMBRANE PROTEIN COMPLEX SUBUNIT 1"/>
    <property type="match status" value="1"/>
</dbReference>
<protein>
    <recommendedName>
        <fullName evidence="4">ER membrane protein complex subunit 1</fullName>
    </recommendedName>
</protein>
<dbReference type="InterPro" id="IPR011047">
    <property type="entry name" value="Quinoprotein_ADH-like_sf"/>
</dbReference>
<dbReference type="InterPro" id="IPR015943">
    <property type="entry name" value="WD40/YVTN_repeat-like_dom_sf"/>
</dbReference>
<dbReference type="GO" id="GO:0072546">
    <property type="term" value="C:EMC complex"/>
    <property type="evidence" value="ECO:0007669"/>
    <property type="project" value="InterPro"/>
</dbReference>
<evidence type="ECO:0000313" key="15">
    <source>
        <dbReference type="EMBL" id="KAF9516661.1"/>
    </source>
</evidence>
<evidence type="ECO:0000256" key="6">
    <source>
        <dbReference type="ARBA" id="ARBA00022729"/>
    </source>
</evidence>
<evidence type="ECO:0000256" key="2">
    <source>
        <dbReference type="ARBA" id="ARBA00007904"/>
    </source>
</evidence>
<comment type="subunit">
    <text evidence="3">Component of the ER membrane protein complex (EMC).</text>
</comment>
<evidence type="ECO:0000259" key="13">
    <source>
        <dbReference type="Pfam" id="PF07774"/>
    </source>
</evidence>
<dbReference type="Pfam" id="PF25293">
    <property type="entry name" value="Beta-prop_EMC1_N"/>
    <property type="match status" value="1"/>
</dbReference>
<dbReference type="InterPro" id="IPR058545">
    <property type="entry name" value="Beta-prop_EMC1_1st"/>
</dbReference>
<keyword evidence="9 11" id="KW-0472">Membrane</keyword>
<proteinExistence type="inferred from homology"/>
<evidence type="ECO:0000313" key="16">
    <source>
        <dbReference type="Proteomes" id="UP000886523"/>
    </source>
</evidence>
<name>A0A9P6B5G0_9AGAM</name>
<dbReference type="GO" id="GO:0034975">
    <property type="term" value="P:protein folding in endoplasmic reticulum"/>
    <property type="evidence" value="ECO:0007669"/>
    <property type="project" value="TreeGrafter"/>
</dbReference>
<dbReference type="EMBL" id="MU128937">
    <property type="protein sequence ID" value="KAF9516661.1"/>
    <property type="molecule type" value="Genomic_DNA"/>
</dbReference>
<dbReference type="Proteomes" id="UP000886523">
    <property type="component" value="Unassembled WGS sequence"/>
</dbReference>
<keyword evidence="16" id="KW-1185">Reference proteome</keyword>
<feature type="chain" id="PRO_5040259061" description="ER membrane protein complex subunit 1" evidence="12">
    <location>
        <begin position="19"/>
        <end position="982"/>
    </location>
</feature>
<dbReference type="AlphaFoldDB" id="A0A9P6B5G0"/>
<keyword evidence="5 11" id="KW-0812">Transmembrane</keyword>
<evidence type="ECO:0000259" key="14">
    <source>
        <dbReference type="Pfam" id="PF25293"/>
    </source>
</evidence>
<accession>A0A9P6B5G0</accession>
<keyword evidence="10" id="KW-0325">Glycoprotein</keyword>
<dbReference type="Pfam" id="PF07774">
    <property type="entry name" value="EMC1_C"/>
    <property type="match status" value="1"/>
</dbReference>
<keyword evidence="7" id="KW-0256">Endoplasmic reticulum</keyword>
<evidence type="ECO:0000256" key="8">
    <source>
        <dbReference type="ARBA" id="ARBA00022989"/>
    </source>
</evidence>
<dbReference type="Gene3D" id="2.130.10.10">
    <property type="entry name" value="YVTN repeat-like/Quinoprotein amine dehydrogenase"/>
    <property type="match status" value="1"/>
</dbReference>
<evidence type="ECO:0000256" key="5">
    <source>
        <dbReference type="ARBA" id="ARBA00022692"/>
    </source>
</evidence>
<gene>
    <name evidence="15" type="ORF">BS47DRAFT_1340546</name>
</gene>
<dbReference type="InterPro" id="IPR011678">
    <property type="entry name" value="EMC1_C"/>
</dbReference>
<feature type="signal peptide" evidence="12">
    <location>
        <begin position="1"/>
        <end position="18"/>
    </location>
</feature>
<evidence type="ECO:0000256" key="7">
    <source>
        <dbReference type="ARBA" id="ARBA00022824"/>
    </source>
</evidence>
<dbReference type="OrthoDB" id="28092at2759"/>
<sequence>MRLRILSLLIFSVASVFSLHESDAGVTDWHKPLVGIPLTHSISTSPRFHRIFDHKGTESRVFVATKRNTLASLDPILGTIAWRHVFDEDEHIVHVQAHRELIVSLSGSGTSKLRAHEARTGFLLWETPLHDSFPARLSEPGNTYSDLMFTLDGEDDIIVLSNSRSVRRLDHSNGNVKWEWTPTDQTSLNLHSRIVASRTAIHVIAFAKSFASYTLHVTTIDPLNGKEINTYHIPSSIQNGISHIVIIDRIDNPYIAWAEKGSIKSYDFVTGHITSAKEKNYAEIIDIGLGQQGLFVGIQDNGAAHIFSVGRGQSQGPIKIWEFADSATTPGVSPSIYTGGLDKEGRGYISRVFYSLALQSTNLHLFSPHGAEGKGMVTGFTFPFDTNSHGVIDHVALDVAHPQEYRFISRVVLTTSTGAVQLWQQDSLQWTREESLSEIKAIEFVDLPEKKILHSNVGEAFAQKLQRQVAELQNLPSYIIHFGTRFLTGKYETVSSPSDPNAPVSLYRDTFGFHKLLVLLTSTGKAFGVDTSRGRIVWDRILGISDARGSSLSHPRLLVSKSVWDDSAYPELLVIARDLHKDAIIMNRLDALTGKLIQRSRELQPLTADIYFLPDQNKTILVVDENLKIHIYPNNRATRSAFSDLAPRLHFSLRRGAPSRERIDGFRIDISSLGSHSPTVHRVWSFAPPPSESVQYVVKPPRDPAASFGKALADRSTLYKYLNPHVICVVTKNTDRSHGSVYLIDSVTGATLYQATVSSSRGLQATLIENWLVYTYFSDETNAKGQRIVSVELYEGSTRNEKTSSPDSSSFVYDNVRVTPYQQSFLFPHSVNAVGMTTTKYGISAKDFIVANDKSQIQTFSRRLLDPRRHKNKPSAADAEELLTPYDPVVGDDPRHVLSHSSEVAGIRHIITSPALLESTSLVFAYGLDLFFTRVAPSGTFDVLSVTFNKLQLVLTVLGLAVAILVTRPIVQRQQLRQRWYT</sequence>